<dbReference type="RefSeq" id="WP_110525267.1">
    <property type="nucleotide sequence ID" value="NZ_QKOE01000008.1"/>
</dbReference>
<name>A0A323UWB5_9RHOO</name>
<evidence type="ECO:0000256" key="1">
    <source>
        <dbReference type="SAM" id="Phobius"/>
    </source>
</evidence>
<keyword evidence="1" id="KW-0472">Membrane</keyword>
<accession>A0A323UWB5</accession>
<proteinExistence type="predicted"/>
<dbReference type="InterPro" id="IPR012902">
    <property type="entry name" value="N_methyl_site"/>
</dbReference>
<sequence length="143" mass="14908">MTSWVTGLSRHAPLPSGQAGFSLLEMIVAMAIMAFSLGALYNAAGGSVKGVQAAEQRAGALFLAQSLLDAHGTVPAGGLTEQGTVDGMRWQLSAVPYPTGREASPGWPLYRVEVRVEWAGGRQGVSLVSLLPERGLSVTEATQ</sequence>
<gene>
    <name evidence="2" type="ORF">DNK49_12665</name>
</gene>
<protein>
    <submittedName>
        <fullName evidence="2">General secretion pathway protein GspI</fullName>
    </submittedName>
</protein>
<evidence type="ECO:0000313" key="2">
    <source>
        <dbReference type="EMBL" id="PZA16263.1"/>
    </source>
</evidence>
<dbReference type="AlphaFoldDB" id="A0A323UWB5"/>
<dbReference type="Proteomes" id="UP000248259">
    <property type="component" value="Unassembled WGS sequence"/>
</dbReference>
<feature type="transmembrane region" description="Helical" evidence="1">
    <location>
        <begin position="20"/>
        <end position="41"/>
    </location>
</feature>
<organism evidence="2 3">
    <name type="scientific">Parazoarcus communis SWub3 = DSM 12120</name>
    <dbReference type="NCBI Taxonomy" id="1121029"/>
    <lineage>
        <taxon>Bacteria</taxon>
        <taxon>Pseudomonadati</taxon>
        <taxon>Pseudomonadota</taxon>
        <taxon>Betaproteobacteria</taxon>
        <taxon>Rhodocyclales</taxon>
        <taxon>Zoogloeaceae</taxon>
        <taxon>Parazoarcus</taxon>
    </lineage>
</organism>
<keyword evidence="1" id="KW-0812">Transmembrane</keyword>
<keyword evidence="1" id="KW-1133">Transmembrane helix</keyword>
<dbReference type="NCBIfam" id="TIGR02532">
    <property type="entry name" value="IV_pilin_GFxxxE"/>
    <property type="match status" value="1"/>
</dbReference>
<dbReference type="Pfam" id="PF07963">
    <property type="entry name" value="N_methyl"/>
    <property type="match status" value="1"/>
</dbReference>
<keyword evidence="3" id="KW-1185">Reference proteome</keyword>
<dbReference type="EMBL" id="QKOE01000008">
    <property type="protein sequence ID" value="PZA16263.1"/>
    <property type="molecule type" value="Genomic_DNA"/>
</dbReference>
<comment type="caution">
    <text evidence="2">The sequence shown here is derived from an EMBL/GenBank/DDBJ whole genome shotgun (WGS) entry which is preliminary data.</text>
</comment>
<reference evidence="2 3" key="1">
    <citation type="submission" date="2018-06" db="EMBL/GenBank/DDBJ databases">
        <title>Azoarcus communis strain SWub3 genome.</title>
        <authorList>
            <person name="Zorraquino Salvo V."/>
            <person name="Toubiana D."/>
            <person name="Blumwald E."/>
        </authorList>
    </citation>
    <scope>NUCLEOTIDE SEQUENCE [LARGE SCALE GENOMIC DNA]</scope>
    <source>
        <strain evidence="2 3">SWub3</strain>
    </source>
</reference>
<evidence type="ECO:0000313" key="3">
    <source>
        <dbReference type="Proteomes" id="UP000248259"/>
    </source>
</evidence>